<proteinExistence type="predicted"/>
<dbReference type="RefSeq" id="WP_126776613.1">
    <property type="nucleotide sequence ID" value="NZ_PIPM01000004.1"/>
</dbReference>
<organism evidence="4 5">
    <name type="scientific">Aliidiomarina sanyensis</name>
    <dbReference type="NCBI Taxonomy" id="1249555"/>
    <lineage>
        <taxon>Bacteria</taxon>
        <taxon>Pseudomonadati</taxon>
        <taxon>Pseudomonadota</taxon>
        <taxon>Gammaproteobacteria</taxon>
        <taxon>Alteromonadales</taxon>
        <taxon>Idiomarinaceae</taxon>
        <taxon>Aliidiomarina</taxon>
    </lineage>
</organism>
<dbReference type="EC" id="3.6.1.40" evidence="4"/>
<dbReference type="PANTHER" id="PTHR30005:SF0">
    <property type="entry name" value="RETROGRADE REGULATION PROTEIN 2"/>
    <property type="match status" value="1"/>
</dbReference>
<protein>
    <submittedName>
        <fullName evidence="4">Guanosine-5'-triphosphate,3'-diphosphate pyrophosphatase</fullName>
        <ecNumber evidence="4">3.6.1.40</ecNumber>
    </submittedName>
</protein>
<dbReference type="OrthoDB" id="9793035at2"/>
<dbReference type="Gene3D" id="1.10.3210.10">
    <property type="entry name" value="Hypothetical protein af1432"/>
    <property type="match status" value="1"/>
</dbReference>
<dbReference type="FunFam" id="3.30.420.40:FF:000023">
    <property type="entry name" value="Guanosine-5'-triphosphate,3'-diphosphate pyrophosphatase"/>
    <property type="match status" value="1"/>
</dbReference>
<dbReference type="GO" id="GO:0008894">
    <property type="term" value="F:guanosine-5'-triphosphate,3'-diphosphate diphosphatase activity"/>
    <property type="evidence" value="ECO:0007669"/>
    <property type="project" value="UniProtKB-EC"/>
</dbReference>
<dbReference type="InterPro" id="IPR003695">
    <property type="entry name" value="Ppx_GppA_N"/>
</dbReference>
<dbReference type="CDD" id="cd24053">
    <property type="entry name" value="ASKHA_NBD_EcPPX-GppA-like"/>
    <property type="match status" value="1"/>
</dbReference>
<sequence length="495" mass="54924">MRSKDYYAAIDLGSNSFHMLVVRVVAGSLQVVSKIRRKVRLAGGLQADGTLDAAARERALDCLAIFADRVRDIAPENITAVGTATLRKLKPEDPFLEQVRSTLGHPLRIISGDEEAATIFQGIAHTTSVQGATLVIDIGGASTEIVVGEGFEARYLQSLDMGCVTLIGAFFDDGRITPENTDAAITHVMQLIEPHAAAYKRHGWDAALGASGTFKSLQEMALARGLPLRFTLPWLEQLLNECLQYGRIDALELHGLRPPRRPVFISGLCILIGAFRALKLTTIEATEGALREGLIYGMLHELQHTDVQLRTLMSLVESYHLDYDQIARVEKLAQQYLEACPTQWHDIQGEDAVRLVRAASYLHEIGLTLNYKHASSHGRYVLAHSNLPGFSVREREFLLELLGGVAGIIDDDAEPDELPDYPPLARLTRVMRLAVMGCQRRRDDMIANGVLTTDDEHLTLHFPRGFLQANPYLRSLYEKEALWQQRFGGLTLKEV</sequence>
<evidence type="ECO:0000259" key="3">
    <source>
        <dbReference type="Pfam" id="PF21447"/>
    </source>
</evidence>
<dbReference type="InterPro" id="IPR048950">
    <property type="entry name" value="Ppx_GppA_C"/>
</dbReference>
<feature type="domain" description="Ppx/GppA phosphatase N-terminal" evidence="2">
    <location>
        <begin position="20"/>
        <end position="301"/>
    </location>
</feature>
<feature type="domain" description="Ppx/GppA phosphatase C-terminal" evidence="3">
    <location>
        <begin position="309"/>
        <end position="475"/>
    </location>
</feature>
<dbReference type="PANTHER" id="PTHR30005">
    <property type="entry name" value="EXOPOLYPHOSPHATASE"/>
    <property type="match status" value="1"/>
</dbReference>
<dbReference type="Gene3D" id="3.30.420.150">
    <property type="entry name" value="Exopolyphosphatase. Domain 2"/>
    <property type="match status" value="1"/>
</dbReference>
<evidence type="ECO:0000259" key="2">
    <source>
        <dbReference type="Pfam" id="PF02541"/>
    </source>
</evidence>
<dbReference type="InterPro" id="IPR050273">
    <property type="entry name" value="GppA/Ppx_hydrolase"/>
</dbReference>
<reference evidence="4 5" key="1">
    <citation type="journal article" date="2011" name="Front. Microbiol.">
        <title>Genomic signatures of strain selection and enhancement in Bacillus atrophaeus var. globigii, a historical biowarfare simulant.</title>
        <authorList>
            <person name="Gibbons H.S."/>
            <person name="Broomall S.M."/>
            <person name="McNew L.A."/>
            <person name="Daligault H."/>
            <person name="Chapman C."/>
            <person name="Bruce D."/>
            <person name="Karavis M."/>
            <person name="Krepps M."/>
            <person name="McGregor P.A."/>
            <person name="Hong C."/>
            <person name="Park K.H."/>
            <person name="Akmal A."/>
            <person name="Feldman A."/>
            <person name="Lin J.S."/>
            <person name="Chang W.E."/>
            <person name="Higgs B.W."/>
            <person name="Demirev P."/>
            <person name="Lindquist J."/>
            <person name="Liem A."/>
            <person name="Fochler E."/>
            <person name="Read T.D."/>
            <person name="Tapia R."/>
            <person name="Johnson S."/>
            <person name="Bishop-Lilly K.A."/>
            <person name="Detter C."/>
            <person name="Han C."/>
            <person name="Sozhamannan S."/>
            <person name="Rosenzweig C.N."/>
            <person name="Skowronski E.W."/>
        </authorList>
    </citation>
    <scope>NUCLEOTIDE SEQUENCE [LARGE SCALE GENOMIC DNA]</scope>
    <source>
        <strain evidence="4 5">GYP-17</strain>
    </source>
</reference>
<evidence type="ECO:0000256" key="1">
    <source>
        <dbReference type="ARBA" id="ARBA00022801"/>
    </source>
</evidence>
<dbReference type="InterPro" id="IPR030673">
    <property type="entry name" value="PyroPPase_GppA_Ppx"/>
</dbReference>
<dbReference type="Gene3D" id="3.30.420.40">
    <property type="match status" value="1"/>
</dbReference>
<dbReference type="Proteomes" id="UP000288405">
    <property type="component" value="Unassembled WGS sequence"/>
</dbReference>
<comment type="caution">
    <text evidence="4">The sequence shown here is derived from an EMBL/GenBank/DDBJ whole genome shotgun (WGS) entry which is preliminary data.</text>
</comment>
<dbReference type="Pfam" id="PF21447">
    <property type="entry name" value="Ppx-GppA_III"/>
    <property type="match status" value="1"/>
</dbReference>
<dbReference type="PIRSF" id="PIRSF001267">
    <property type="entry name" value="Pyrophosphatase_GppA_Ppx"/>
    <property type="match status" value="1"/>
</dbReference>
<accession>A0A432WK65</accession>
<dbReference type="SUPFAM" id="SSF53067">
    <property type="entry name" value="Actin-like ATPase domain"/>
    <property type="match status" value="2"/>
</dbReference>
<name>A0A432WK65_9GAMM</name>
<dbReference type="InterPro" id="IPR043129">
    <property type="entry name" value="ATPase_NBD"/>
</dbReference>
<dbReference type="EMBL" id="PIPM01000004">
    <property type="protein sequence ID" value="RUO34196.1"/>
    <property type="molecule type" value="Genomic_DNA"/>
</dbReference>
<dbReference type="AlphaFoldDB" id="A0A432WK65"/>
<keyword evidence="5" id="KW-1185">Reference proteome</keyword>
<dbReference type="Pfam" id="PF02541">
    <property type="entry name" value="Ppx-GppA"/>
    <property type="match status" value="1"/>
</dbReference>
<evidence type="ECO:0000313" key="5">
    <source>
        <dbReference type="Proteomes" id="UP000288405"/>
    </source>
</evidence>
<keyword evidence="1 4" id="KW-0378">Hydrolase</keyword>
<gene>
    <name evidence="4" type="ORF">CWE11_05560</name>
</gene>
<dbReference type="SUPFAM" id="SSF109604">
    <property type="entry name" value="HD-domain/PDEase-like"/>
    <property type="match status" value="1"/>
</dbReference>
<evidence type="ECO:0000313" key="4">
    <source>
        <dbReference type="EMBL" id="RUO34196.1"/>
    </source>
</evidence>